<proteinExistence type="inferred from homology"/>
<evidence type="ECO:0000256" key="6">
    <source>
        <dbReference type="ARBA" id="ARBA00022989"/>
    </source>
</evidence>
<evidence type="ECO:0000256" key="3">
    <source>
        <dbReference type="ARBA" id="ARBA00022448"/>
    </source>
</evidence>
<dbReference type="PANTHER" id="PTHR19139">
    <property type="entry name" value="AQUAPORIN TRANSPORTER"/>
    <property type="match status" value="1"/>
</dbReference>
<dbReference type="eggNOG" id="COG0580">
    <property type="taxonomic scope" value="Bacteria"/>
</dbReference>
<dbReference type="GO" id="GO:0005886">
    <property type="term" value="C:plasma membrane"/>
    <property type="evidence" value="ECO:0007669"/>
    <property type="project" value="UniProtKB-SubCell"/>
</dbReference>
<dbReference type="AlphaFoldDB" id="B4VTV3"/>
<dbReference type="Gene3D" id="1.20.1080.10">
    <property type="entry name" value="Glycerol uptake facilitator protein"/>
    <property type="match status" value="1"/>
</dbReference>
<feature type="transmembrane region" description="Helical" evidence="9">
    <location>
        <begin position="157"/>
        <end position="180"/>
    </location>
</feature>
<dbReference type="Pfam" id="PF00230">
    <property type="entry name" value="MIP"/>
    <property type="match status" value="1"/>
</dbReference>
<feature type="transmembrane region" description="Helical" evidence="9">
    <location>
        <begin position="41"/>
        <end position="65"/>
    </location>
</feature>
<dbReference type="PANTHER" id="PTHR19139:SF199">
    <property type="entry name" value="MIP17260P"/>
    <property type="match status" value="1"/>
</dbReference>
<evidence type="ECO:0000256" key="5">
    <source>
        <dbReference type="ARBA" id="ARBA00022692"/>
    </source>
</evidence>
<organism evidence="10 11">
    <name type="scientific">Coleofasciculus chthonoplastes PCC 7420</name>
    <dbReference type="NCBI Taxonomy" id="118168"/>
    <lineage>
        <taxon>Bacteria</taxon>
        <taxon>Bacillati</taxon>
        <taxon>Cyanobacteriota</taxon>
        <taxon>Cyanophyceae</taxon>
        <taxon>Coleofasciculales</taxon>
        <taxon>Coleofasciculaceae</taxon>
        <taxon>Coleofasciculus</taxon>
    </lineage>
</organism>
<evidence type="ECO:0000256" key="7">
    <source>
        <dbReference type="ARBA" id="ARBA00023136"/>
    </source>
</evidence>
<dbReference type="NCBIfam" id="TIGR00861">
    <property type="entry name" value="MIP"/>
    <property type="match status" value="1"/>
</dbReference>
<dbReference type="PRINTS" id="PR00783">
    <property type="entry name" value="MINTRINSICP"/>
</dbReference>
<keyword evidence="6 9" id="KW-1133">Transmembrane helix</keyword>
<keyword evidence="11" id="KW-1185">Reference proteome</keyword>
<keyword evidence="5 8" id="KW-0812">Transmembrane</keyword>
<protein>
    <submittedName>
        <fullName evidence="10">MIP family channel protein</fullName>
    </submittedName>
</protein>
<feature type="transmembrane region" description="Helical" evidence="9">
    <location>
        <begin position="200"/>
        <end position="219"/>
    </location>
</feature>
<dbReference type="GO" id="GO:0015250">
    <property type="term" value="F:water channel activity"/>
    <property type="evidence" value="ECO:0007669"/>
    <property type="project" value="TreeGrafter"/>
</dbReference>
<accession>B4VTV3</accession>
<feature type="transmembrane region" description="Helical" evidence="9">
    <location>
        <begin position="9"/>
        <end position="29"/>
    </location>
</feature>
<dbReference type="InterPro" id="IPR023271">
    <property type="entry name" value="Aquaporin-like"/>
</dbReference>
<evidence type="ECO:0000313" key="11">
    <source>
        <dbReference type="Proteomes" id="UP000003835"/>
    </source>
</evidence>
<name>B4VTV3_9CYAN</name>
<comment type="subcellular location">
    <subcellularLocation>
        <location evidence="1">Cell membrane</location>
        <topology evidence="1">Multi-pass membrane protein</topology>
    </subcellularLocation>
</comment>
<evidence type="ECO:0000256" key="4">
    <source>
        <dbReference type="ARBA" id="ARBA00022475"/>
    </source>
</evidence>
<dbReference type="SUPFAM" id="SSF81338">
    <property type="entry name" value="Aquaporin-like"/>
    <property type="match status" value="1"/>
</dbReference>
<feature type="transmembrane region" description="Helical" evidence="9">
    <location>
        <begin position="86"/>
        <end position="108"/>
    </location>
</feature>
<evidence type="ECO:0000256" key="9">
    <source>
        <dbReference type="SAM" id="Phobius"/>
    </source>
</evidence>
<keyword evidence="3 8" id="KW-0813">Transport</keyword>
<dbReference type="Proteomes" id="UP000003835">
    <property type="component" value="Unassembled WGS sequence"/>
</dbReference>
<gene>
    <name evidence="10" type="ORF">MC7420_6212</name>
</gene>
<dbReference type="STRING" id="118168.MC7420_6212"/>
<dbReference type="InterPro" id="IPR022357">
    <property type="entry name" value="MIP_CS"/>
</dbReference>
<feature type="transmembrane region" description="Helical" evidence="9">
    <location>
        <begin position="128"/>
        <end position="150"/>
    </location>
</feature>
<evidence type="ECO:0000256" key="8">
    <source>
        <dbReference type="RuleBase" id="RU000477"/>
    </source>
</evidence>
<sequence>MTAMKWKAFIAEFIGTFALIFIGVGAIAANHITEGGAGLTGIALAHGLTIAVMVSATAAVSGGHLNPAVTFGALLTGKIDPKNAGGYVLFQCLGAIFAASLIKLSIPIQVLNAVSMGTPALGSGISPIAGVAMEFFLTFFLVFVIFGTAIDPRAPQVGGLFIGLTVALDILAGGPISGGAMNPARHLGPALLGGGLGNIWVYWVGPLLGGAVAALLYELTLAKS</sequence>
<keyword evidence="7 9" id="KW-0472">Membrane</keyword>
<dbReference type="InterPro" id="IPR034294">
    <property type="entry name" value="Aquaporin_transptr"/>
</dbReference>
<reference evidence="10 11" key="1">
    <citation type="submission" date="2008-07" db="EMBL/GenBank/DDBJ databases">
        <authorList>
            <person name="Tandeau de Marsac N."/>
            <person name="Ferriera S."/>
            <person name="Johnson J."/>
            <person name="Kravitz S."/>
            <person name="Beeson K."/>
            <person name="Sutton G."/>
            <person name="Rogers Y.-H."/>
            <person name="Friedman R."/>
            <person name="Frazier M."/>
            <person name="Venter J.C."/>
        </authorList>
    </citation>
    <scope>NUCLEOTIDE SEQUENCE [LARGE SCALE GENOMIC DNA]</scope>
    <source>
        <strain evidence="10 11">PCC 7420</strain>
    </source>
</reference>
<evidence type="ECO:0000256" key="2">
    <source>
        <dbReference type="ARBA" id="ARBA00006175"/>
    </source>
</evidence>
<evidence type="ECO:0000256" key="1">
    <source>
        <dbReference type="ARBA" id="ARBA00004651"/>
    </source>
</evidence>
<keyword evidence="4" id="KW-1003">Cell membrane</keyword>
<comment type="similarity">
    <text evidence="2 8">Belongs to the MIP/aquaporin (TC 1.A.8) family.</text>
</comment>
<dbReference type="InterPro" id="IPR000425">
    <property type="entry name" value="MIP"/>
</dbReference>
<dbReference type="EMBL" id="DS989852">
    <property type="protein sequence ID" value="EDX74734.1"/>
    <property type="molecule type" value="Genomic_DNA"/>
</dbReference>
<dbReference type="PROSITE" id="PS00221">
    <property type="entry name" value="MIP"/>
    <property type="match status" value="1"/>
</dbReference>
<evidence type="ECO:0000313" key="10">
    <source>
        <dbReference type="EMBL" id="EDX74734.1"/>
    </source>
</evidence>
<dbReference type="HOGENOM" id="CLU_020019_3_4_3"/>